<keyword evidence="3" id="KW-0443">Lipid metabolism</keyword>
<feature type="transmembrane region" description="Helical" evidence="4">
    <location>
        <begin position="33"/>
        <end position="52"/>
    </location>
</feature>
<dbReference type="Proteomes" id="UP000027821">
    <property type="component" value="Unassembled WGS sequence"/>
</dbReference>
<evidence type="ECO:0000313" key="5">
    <source>
        <dbReference type="EMBL" id="KEO75425.1"/>
    </source>
</evidence>
<comment type="caution">
    <text evidence="5">The sequence shown here is derived from an EMBL/GenBank/DDBJ whole genome shotgun (WGS) entry which is preliminary data.</text>
</comment>
<evidence type="ECO:0008006" key="7">
    <source>
        <dbReference type="Google" id="ProtNLM"/>
    </source>
</evidence>
<gene>
    <name evidence="5" type="ORF">EL17_00765</name>
</gene>
<dbReference type="AlphaFoldDB" id="A0A074L4K0"/>
<keyword evidence="4" id="KW-1133">Transmembrane helix</keyword>
<dbReference type="SUPFAM" id="SSF53474">
    <property type="entry name" value="alpha/beta-Hydrolases"/>
    <property type="match status" value="1"/>
</dbReference>
<evidence type="ECO:0000313" key="6">
    <source>
        <dbReference type="Proteomes" id="UP000027821"/>
    </source>
</evidence>
<evidence type="ECO:0000256" key="4">
    <source>
        <dbReference type="SAM" id="Phobius"/>
    </source>
</evidence>
<evidence type="ECO:0000256" key="1">
    <source>
        <dbReference type="ARBA" id="ARBA00022801"/>
    </source>
</evidence>
<dbReference type="GO" id="GO:0003847">
    <property type="term" value="F:1-alkyl-2-acetylglycerophosphocholine esterase activity"/>
    <property type="evidence" value="ECO:0007669"/>
    <property type="project" value="TreeGrafter"/>
</dbReference>
<keyword evidence="1" id="KW-0378">Hydrolase</keyword>
<evidence type="ECO:0000256" key="3">
    <source>
        <dbReference type="ARBA" id="ARBA00023098"/>
    </source>
</evidence>
<dbReference type="PANTHER" id="PTHR10272">
    <property type="entry name" value="PLATELET-ACTIVATING FACTOR ACETYLHYDROLASE"/>
    <property type="match status" value="1"/>
</dbReference>
<sequence>MIPAYLLWLIAMLTAFRKSDQRSSTFVRVLKTTGLIILLGLAVFFPSILPVFKLPQTTGPFAVGTMDILLELDREEIITEDTTDARRFMIKVWYPSKEADGKEDPYIDKAGRDGFAQKYGLPPSFLYYLDKIKTNVYRNTQIADETFPVLVFSHGYNSKANGYYALLKEIVSHGYIIFAINHTYESTGATFPDGTQKYFDYEYAGKIEAGTWDIMMPVIEVFESELSFEERHPTVREGLTTYYVRDIVERWAVDILDVVNELDEWNRSGFFEGRLDLSNIGVFGHSRGGGAAGESLLVGNRIKAGANIDGDQWGQIVDTVFQKPFLFLSADYPEDHQNLNQHAYINKSNSFFYEATVAQSGHSNFMDIPYMIPVRALSQAGSINPDLAIEITGKVITSFFDKHLKNKKIDLDSLNSEYEMLEVIIYKGDSIN</sequence>
<dbReference type="Pfam" id="PF03403">
    <property type="entry name" value="PAF-AH_p_II"/>
    <property type="match status" value="1"/>
</dbReference>
<evidence type="ECO:0000256" key="2">
    <source>
        <dbReference type="ARBA" id="ARBA00022963"/>
    </source>
</evidence>
<dbReference type="EMBL" id="JMIH01000011">
    <property type="protein sequence ID" value="KEO75425.1"/>
    <property type="molecule type" value="Genomic_DNA"/>
</dbReference>
<dbReference type="STRING" id="1048983.EL17_00765"/>
<dbReference type="Gene3D" id="3.40.50.1820">
    <property type="entry name" value="alpha/beta hydrolase"/>
    <property type="match status" value="1"/>
</dbReference>
<organism evidence="5 6">
    <name type="scientific">Anditalea andensis</name>
    <dbReference type="NCBI Taxonomy" id="1048983"/>
    <lineage>
        <taxon>Bacteria</taxon>
        <taxon>Pseudomonadati</taxon>
        <taxon>Bacteroidota</taxon>
        <taxon>Cytophagia</taxon>
        <taxon>Cytophagales</taxon>
        <taxon>Cytophagaceae</taxon>
        <taxon>Anditalea</taxon>
    </lineage>
</organism>
<name>A0A074L4K0_9BACT</name>
<reference evidence="5 6" key="1">
    <citation type="submission" date="2014-04" db="EMBL/GenBank/DDBJ databases">
        <title>Characterization and application of a salt tolerant electro-active bacterium.</title>
        <authorList>
            <person name="Yang L."/>
            <person name="Wei S."/>
            <person name="Tay Q.X.M."/>
        </authorList>
    </citation>
    <scope>NUCLEOTIDE SEQUENCE [LARGE SCALE GENOMIC DNA]</scope>
    <source>
        <strain evidence="5 6">LY1</strain>
    </source>
</reference>
<protein>
    <recommendedName>
        <fullName evidence="7">Platelet-activating factor acetylhydrolase plasma/intracellular</fullName>
    </recommendedName>
</protein>
<accession>A0A074L4K0</accession>
<keyword evidence="6" id="KW-1185">Reference proteome</keyword>
<keyword evidence="4" id="KW-0812">Transmembrane</keyword>
<proteinExistence type="predicted"/>
<keyword evidence="2" id="KW-0442">Lipid degradation</keyword>
<dbReference type="InterPro" id="IPR029058">
    <property type="entry name" value="AB_hydrolase_fold"/>
</dbReference>
<dbReference type="eggNOG" id="COG4188">
    <property type="taxonomic scope" value="Bacteria"/>
</dbReference>
<keyword evidence="4" id="KW-0472">Membrane</keyword>
<dbReference type="GO" id="GO:0016042">
    <property type="term" value="P:lipid catabolic process"/>
    <property type="evidence" value="ECO:0007669"/>
    <property type="project" value="UniProtKB-KW"/>
</dbReference>
<dbReference type="PANTHER" id="PTHR10272:SF0">
    <property type="entry name" value="PLATELET-ACTIVATING FACTOR ACETYLHYDROLASE"/>
    <property type="match status" value="1"/>
</dbReference>